<organism evidence="5 6">
    <name type="scientific">Lacrimispora celerecrescens</name>
    <dbReference type="NCBI Taxonomy" id="29354"/>
    <lineage>
        <taxon>Bacteria</taxon>
        <taxon>Bacillati</taxon>
        <taxon>Bacillota</taxon>
        <taxon>Clostridia</taxon>
        <taxon>Lachnospirales</taxon>
        <taxon>Lachnospiraceae</taxon>
        <taxon>Lacrimispora</taxon>
    </lineage>
</organism>
<evidence type="ECO:0000256" key="1">
    <source>
        <dbReference type="ARBA" id="ARBA00023015"/>
    </source>
</evidence>
<evidence type="ECO:0000256" key="2">
    <source>
        <dbReference type="ARBA" id="ARBA00023125"/>
    </source>
</evidence>
<keyword evidence="2" id="KW-0238">DNA-binding</keyword>
<gene>
    <name evidence="5" type="ORF">IO98_15675</name>
</gene>
<dbReference type="EMBL" id="JPME01000018">
    <property type="protein sequence ID" value="KEZ89408.1"/>
    <property type="molecule type" value="Genomic_DNA"/>
</dbReference>
<dbReference type="Gene3D" id="1.10.10.10">
    <property type="entry name" value="Winged helix-like DNA-binding domain superfamily/Winged helix DNA-binding domain"/>
    <property type="match status" value="1"/>
</dbReference>
<dbReference type="Gene3D" id="1.20.120.530">
    <property type="entry name" value="GntR ligand-binding domain-like"/>
    <property type="match status" value="1"/>
</dbReference>
<reference evidence="5 6" key="1">
    <citation type="submission" date="2014-07" db="EMBL/GenBank/DDBJ databases">
        <title>Draft genome of Clostridium celerecrescens 152B isolated from sediments associated with methane hydrate from Krishna Godavari basin.</title>
        <authorList>
            <person name="Honkalas V.S."/>
            <person name="Dabir A.P."/>
            <person name="Arora P."/>
            <person name="Dhakephalkar P.K."/>
        </authorList>
    </citation>
    <scope>NUCLEOTIDE SEQUENCE [LARGE SCALE GENOMIC DNA]</scope>
    <source>
        <strain evidence="5 6">152B</strain>
    </source>
</reference>
<dbReference type="InterPro" id="IPR036390">
    <property type="entry name" value="WH_DNA-bd_sf"/>
</dbReference>
<dbReference type="PANTHER" id="PTHR43537">
    <property type="entry name" value="TRANSCRIPTIONAL REGULATOR, GNTR FAMILY"/>
    <property type="match status" value="1"/>
</dbReference>
<dbReference type="GO" id="GO:0003700">
    <property type="term" value="F:DNA-binding transcription factor activity"/>
    <property type="evidence" value="ECO:0007669"/>
    <property type="project" value="InterPro"/>
</dbReference>
<feature type="domain" description="HTH gntR-type" evidence="4">
    <location>
        <begin position="10"/>
        <end position="77"/>
    </location>
</feature>
<dbReference type="InterPro" id="IPR008920">
    <property type="entry name" value="TF_FadR/GntR_C"/>
</dbReference>
<evidence type="ECO:0000256" key="3">
    <source>
        <dbReference type="ARBA" id="ARBA00023163"/>
    </source>
</evidence>
<dbReference type="SMART" id="SM00895">
    <property type="entry name" value="FCD"/>
    <property type="match status" value="1"/>
</dbReference>
<dbReference type="SUPFAM" id="SSF46785">
    <property type="entry name" value="Winged helix' DNA-binding domain"/>
    <property type="match status" value="1"/>
</dbReference>
<sequence length="224" mass="25964">MRLTERYSKETGREYALRMLKDNIIHLDLVPGSMLSENELSSEMNLSRTPVREALIELSKVKIVEIYPQKGSAVALIDYKLVEEAIFMRNVLECAVVELACKTAGEEAVMQLNENVKLQEFYLENRSPERLLKLDDEFHRLLFHITGKDQVYQLMDSITIHFDRIRSMSLIAVKDLKTISDHHAIVDAIAAKDGVKAKELMEKHLSRYKIDEEALRKEYSEYFL</sequence>
<dbReference type="InterPro" id="IPR036388">
    <property type="entry name" value="WH-like_DNA-bd_sf"/>
</dbReference>
<dbReference type="Pfam" id="PF00392">
    <property type="entry name" value="GntR"/>
    <property type="match status" value="1"/>
</dbReference>
<proteinExistence type="predicted"/>
<comment type="caution">
    <text evidence="5">The sequence shown here is derived from an EMBL/GenBank/DDBJ whole genome shotgun (WGS) entry which is preliminary data.</text>
</comment>
<dbReference type="InterPro" id="IPR011711">
    <property type="entry name" value="GntR_C"/>
</dbReference>
<keyword evidence="3" id="KW-0804">Transcription</keyword>
<keyword evidence="6" id="KW-1185">Reference proteome</keyword>
<name>A0A084JKC4_9FIRM</name>
<dbReference type="SMART" id="SM00345">
    <property type="entry name" value="HTH_GNTR"/>
    <property type="match status" value="1"/>
</dbReference>
<accession>A0A084JKC4</accession>
<dbReference type="RefSeq" id="WP_038282587.1">
    <property type="nucleotide sequence ID" value="NZ_JPME01000018.1"/>
</dbReference>
<evidence type="ECO:0000313" key="6">
    <source>
        <dbReference type="Proteomes" id="UP000028525"/>
    </source>
</evidence>
<dbReference type="GO" id="GO:0003677">
    <property type="term" value="F:DNA binding"/>
    <property type="evidence" value="ECO:0007669"/>
    <property type="project" value="UniProtKB-KW"/>
</dbReference>
<dbReference type="STRING" id="29354.IO98_15675"/>
<dbReference type="PROSITE" id="PS50949">
    <property type="entry name" value="HTH_GNTR"/>
    <property type="match status" value="1"/>
</dbReference>
<dbReference type="PANTHER" id="PTHR43537:SF51">
    <property type="entry name" value="HTH-TYPE TRANSCRIPTIONAL REGULATOR LGOR-RELATED"/>
    <property type="match status" value="1"/>
</dbReference>
<dbReference type="SUPFAM" id="SSF48008">
    <property type="entry name" value="GntR ligand-binding domain-like"/>
    <property type="match status" value="1"/>
</dbReference>
<evidence type="ECO:0000313" key="5">
    <source>
        <dbReference type="EMBL" id="KEZ89408.1"/>
    </source>
</evidence>
<dbReference type="AlphaFoldDB" id="A0A084JKC4"/>
<evidence type="ECO:0000259" key="4">
    <source>
        <dbReference type="PROSITE" id="PS50949"/>
    </source>
</evidence>
<dbReference type="InterPro" id="IPR000524">
    <property type="entry name" value="Tscrpt_reg_HTH_GntR"/>
</dbReference>
<keyword evidence="1" id="KW-0805">Transcription regulation</keyword>
<dbReference type="Proteomes" id="UP000028525">
    <property type="component" value="Unassembled WGS sequence"/>
</dbReference>
<dbReference type="Pfam" id="PF07729">
    <property type="entry name" value="FCD"/>
    <property type="match status" value="1"/>
</dbReference>
<protein>
    <submittedName>
        <fullName evidence="5">GntR family transcriptional regulator</fullName>
    </submittedName>
</protein>
<dbReference type="OrthoDB" id="368823at2"/>